<gene>
    <name evidence="10" type="ORF">QO192_05515</name>
</gene>
<dbReference type="Pfam" id="PF03734">
    <property type="entry name" value="YkuD"/>
    <property type="match status" value="1"/>
</dbReference>
<dbReference type="SUPFAM" id="SSF47090">
    <property type="entry name" value="PGBD-like"/>
    <property type="match status" value="1"/>
</dbReference>
<evidence type="ECO:0000256" key="4">
    <source>
        <dbReference type="ARBA" id="ARBA00022960"/>
    </source>
</evidence>
<reference evidence="10 11" key="1">
    <citation type="submission" date="2023-05" db="EMBL/GenBank/DDBJ databases">
        <title>Adaptations of aquatic viruses from atmosphere-close ecosystems of the Central Arctic Ocean.</title>
        <authorList>
            <person name="Rahlff J."/>
            <person name="Holmfeldt K."/>
        </authorList>
    </citation>
    <scope>NUCLEOTIDE SEQUENCE [LARGE SCALE GENOMIC DNA]</scope>
    <source>
        <strain evidence="10 11">Arc14</strain>
    </source>
</reference>
<comment type="caution">
    <text evidence="10">The sequence shown here is derived from an EMBL/GenBank/DDBJ whole genome shotgun (WGS) entry which is preliminary data.</text>
</comment>
<feature type="chain" id="PRO_5045296458" evidence="8">
    <location>
        <begin position="22"/>
        <end position="528"/>
    </location>
</feature>
<dbReference type="RefSeq" id="WP_371568803.1">
    <property type="nucleotide sequence ID" value="NZ_JASMRN010000004.1"/>
</dbReference>
<evidence type="ECO:0000313" key="10">
    <source>
        <dbReference type="EMBL" id="MEZ7514740.1"/>
    </source>
</evidence>
<keyword evidence="4 7" id="KW-0133">Cell shape</keyword>
<keyword evidence="3" id="KW-0808">Transferase</keyword>
<keyword evidence="6 7" id="KW-0961">Cell wall biogenesis/degradation</keyword>
<evidence type="ECO:0000259" key="9">
    <source>
        <dbReference type="PROSITE" id="PS52029"/>
    </source>
</evidence>
<dbReference type="PANTHER" id="PTHR41533:SF2">
    <property type="entry name" value="BLR7131 PROTEIN"/>
    <property type="match status" value="1"/>
</dbReference>
<evidence type="ECO:0000256" key="5">
    <source>
        <dbReference type="ARBA" id="ARBA00022984"/>
    </source>
</evidence>
<dbReference type="InterPro" id="IPR036366">
    <property type="entry name" value="PGBDSf"/>
</dbReference>
<dbReference type="PANTHER" id="PTHR41533">
    <property type="entry name" value="L,D-TRANSPEPTIDASE HI_1667-RELATED"/>
    <property type="match status" value="1"/>
</dbReference>
<dbReference type="Gene3D" id="1.10.101.10">
    <property type="entry name" value="PGBD-like superfamily/PGBD"/>
    <property type="match status" value="1"/>
</dbReference>
<name>A0ABV4KAR5_9FLAO</name>
<organism evidence="10 11">
    <name type="scientific">Flavobacterium frigidarium</name>
    <dbReference type="NCBI Taxonomy" id="99286"/>
    <lineage>
        <taxon>Bacteria</taxon>
        <taxon>Pseudomonadati</taxon>
        <taxon>Bacteroidota</taxon>
        <taxon>Flavobacteriia</taxon>
        <taxon>Flavobacteriales</taxon>
        <taxon>Flavobacteriaceae</taxon>
        <taxon>Flavobacterium</taxon>
    </lineage>
</organism>
<proteinExistence type="inferred from homology"/>
<keyword evidence="8" id="KW-0732">Signal</keyword>
<evidence type="ECO:0000256" key="8">
    <source>
        <dbReference type="SAM" id="SignalP"/>
    </source>
</evidence>
<dbReference type="InterPro" id="IPR038063">
    <property type="entry name" value="Transpep_catalytic_dom"/>
</dbReference>
<dbReference type="PROSITE" id="PS52029">
    <property type="entry name" value="LD_TPASE"/>
    <property type="match status" value="1"/>
</dbReference>
<dbReference type="EMBL" id="JASMRN010000004">
    <property type="protein sequence ID" value="MEZ7514740.1"/>
    <property type="molecule type" value="Genomic_DNA"/>
</dbReference>
<evidence type="ECO:0000256" key="6">
    <source>
        <dbReference type="ARBA" id="ARBA00023316"/>
    </source>
</evidence>
<protein>
    <submittedName>
        <fullName evidence="10">L,D-transpeptidase family protein</fullName>
    </submittedName>
</protein>
<dbReference type="Proteomes" id="UP001568894">
    <property type="component" value="Unassembled WGS sequence"/>
</dbReference>
<evidence type="ECO:0000313" key="11">
    <source>
        <dbReference type="Proteomes" id="UP001568894"/>
    </source>
</evidence>
<feature type="signal peptide" evidence="8">
    <location>
        <begin position="1"/>
        <end position="21"/>
    </location>
</feature>
<evidence type="ECO:0000256" key="1">
    <source>
        <dbReference type="ARBA" id="ARBA00004752"/>
    </source>
</evidence>
<dbReference type="InterPro" id="IPR045380">
    <property type="entry name" value="LD_TPept_scaffold_dom"/>
</dbReference>
<comment type="similarity">
    <text evidence="2">Belongs to the YkuD family.</text>
</comment>
<dbReference type="InterPro" id="IPR036365">
    <property type="entry name" value="PGBD-like_sf"/>
</dbReference>
<dbReference type="Gene3D" id="2.40.440.10">
    <property type="entry name" value="L,D-transpeptidase catalytic domain-like"/>
    <property type="match status" value="1"/>
</dbReference>
<feature type="active site" description="Nucleophile" evidence="7">
    <location>
        <position position="448"/>
    </location>
</feature>
<feature type="domain" description="L,D-TPase catalytic" evidence="9">
    <location>
        <begin position="319"/>
        <end position="476"/>
    </location>
</feature>
<accession>A0ABV4KAR5</accession>
<evidence type="ECO:0000256" key="3">
    <source>
        <dbReference type="ARBA" id="ARBA00022679"/>
    </source>
</evidence>
<dbReference type="InterPro" id="IPR005490">
    <property type="entry name" value="LD_TPept_cat_dom"/>
</dbReference>
<keyword evidence="11" id="KW-1185">Reference proteome</keyword>
<dbReference type="Pfam" id="PF20142">
    <property type="entry name" value="Scaffold"/>
    <property type="match status" value="1"/>
</dbReference>
<feature type="active site" description="Proton donor/acceptor" evidence="7">
    <location>
        <position position="429"/>
    </location>
</feature>
<evidence type="ECO:0000256" key="2">
    <source>
        <dbReference type="ARBA" id="ARBA00005992"/>
    </source>
</evidence>
<dbReference type="SUPFAM" id="SSF141523">
    <property type="entry name" value="L,D-transpeptidase catalytic domain-like"/>
    <property type="match status" value="1"/>
</dbReference>
<keyword evidence="5 7" id="KW-0573">Peptidoglycan synthesis</keyword>
<evidence type="ECO:0000256" key="7">
    <source>
        <dbReference type="PROSITE-ProRule" id="PRU01373"/>
    </source>
</evidence>
<dbReference type="PROSITE" id="PS51257">
    <property type="entry name" value="PROKAR_LIPOPROTEIN"/>
    <property type="match status" value="1"/>
</dbReference>
<dbReference type="CDD" id="cd16913">
    <property type="entry name" value="YkuD_like"/>
    <property type="match status" value="1"/>
</dbReference>
<comment type="pathway">
    <text evidence="1 7">Cell wall biogenesis; peptidoglycan biosynthesis.</text>
</comment>
<dbReference type="InterPro" id="IPR052905">
    <property type="entry name" value="LD-transpeptidase_YkuD-like"/>
</dbReference>
<sequence>MKRTVLKTLLFTLLSTLLITACKKNDSESPTELSEQEIKDLSEIPFDSTLVAPFFIKHPQLEKYHKDVTKLYAKQDFRFMWYDRNGINEFANILYNKINNLSEEGVEANIPYKLEFNSFYETPQSSKDPQINAELLTTALYFFYLDKVYHGIDAAKSNEMEWFLPREKQTYAAYTDSLLTDGSHVKKEKKTLFSQYYLLRDALKKYRAIEKKASWDSIAMPSGYKTLKIGDSLTAIAQVRTRLHLEGLLDTDNKSGMYDADLADAVVKFKATRGIKGDKLLYASTLNYLSTPLPNLIKTIVVNMERCRWISKDIANAKEVIAVNIPAYQLTYFENGKNVLNLNVVVGKTLNKTVIFSAPMKYIVFSPYWNLPQSIIKNEIVPAINRNPNYLAQHNMEWNNGRVRQKPGAGNSLGRVKFLFPNSNAIYLHDTPSKHLFTRDKRAFSHGCIRVEHPEVLAATIMKNDTAWDAEKIDEAMHLGKEKWYTLKNKIPVYIGYFTSWVDATGTIHFYDDVYNRDPALAALLFEK</sequence>